<accession>A0A9D1UAG8</accession>
<dbReference type="AlphaFoldDB" id="A0A9D1UAG8"/>
<evidence type="ECO:0000256" key="3">
    <source>
        <dbReference type="ARBA" id="ARBA00023295"/>
    </source>
</evidence>
<organism evidence="6 7">
    <name type="scientific">Candidatus Acetatifactor stercoripullorum</name>
    <dbReference type="NCBI Taxonomy" id="2838414"/>
    <lineage>
        <taxon>Bacteria</taxon>
        <taxon>Bacillati</taxon>
        <taxon>Bacillota</taxon>
        <taxon>Clostridia</taxon>
        <taxon>Lachnospirales</taxon>
        <taxon>Lachnospiraceae</taxon>
        <taxon>Acetatifactor</taxon>
    </lineage>
</organism>
<protein>
    <submittedName>
        <fullName evidence="6">Glycoside hydrolase family 28 protein</fullName>
    </submittedName>
</protein>
<proteinExistence type="inferred from homology"/>
<dbReference type="Proteomes" id="UP000824265">
    <property type="component" value="Unassembled WGS sequence"/>
</dbReference>
<dbReference type="InterPro" id="IPR006626">
    <property type="entry name" value="PbH1"/>
</dbReference>
<gene>
    <name evidence="6" type="ORF">H9742_04085</name>
</gene>
<feature type="domain" description="Rhamnogalacturonase A/B/Epimerase-like pectate lyase" evidence="5">
    <location>
        <begin position="5"/>
        <end position="45"/>
    </location>
</feature>
<evidence type="ECO:0000313" key="7">
    <source>
        <dbReference type="Proteomes" id="UP000824265"/>
    </source>
</evidence>
<sequence length="409" mass="44801">MQRLNIADFGAVPDGGMVCTKAIQRAIDLCGRGGIVYVPKGEFVTGALFLKSDMTLLLEEGARLKGSGDIRDFPVVGCPFEGLMQLCYASLINTNGAPCENITIEGKGVLDANGVELFALEMEENKGKRGRAVCIWNAKNVTLRDVTIRQSPAWCLHLIYCNNVLLDGISVHSKYDENGEKYQGIFNGDGIDVDSCRDVLIRNSLIASQDDCIAVKSGRDAEGRRIGLPSINVTVENCVFKSGFGVAVGSEMSGGVRDVFVRNCTFENTFSLASIKAVRGRGGYIRNIHFENCTLVNADKEVKATKWFRGAIYADGFYGEEEFDWDAPVKVDETTPEVDGIYFKNITVDTQEGYGVYLCGLPEMPYRNIFLENVKASGEYGMETKNIQNLQSVDTQVSGRKSQGENAVK</sequence>
<evidence type="ECO:0000256" key="4">
    <source>
        <dbReference type="RuleBase" id="RU361169"/>
    </source>
</evidence>
<dbReference type="InterPro" id="IPR051801">
    <property type="entry name" value="GH28_Enzymes"/>
</dbReference>
<dbReference type="InterPro" id="IPR012334">
    <property type="entry name" value="Pectin_lyas_fold"/>
</dbReference>
<dbReference type="GO" id="GO:0004650">
    <property type="term" value="F:polygalacturonase activity"/>
    <property type="evidence" value="ECO:0007669"/>
    <property type="project" value="InterPro"/>
</dbReference>
<dbReference type="Pfam" id="PF12708">
    <property type="entry name" value="Pect-lyase_RHGA_epim"/>
    <property type="match status" value="1"/>
</dbReference>
<name>A0A9D1UAG8_9FIRM</name>
<keyword evidence="3 4" id="KW-0326">Glycosidase</keyword>
<dbReference type="Gene3D" id="2.160.20.10">
    <property type="entry name" value="Single-stranded right-handed beta-helix, Pectin lyase-like"/>
    <property type="match status" value="1"/>
</dbReference>
<dbReference type="SUPFAM" id="SSF51126">
    <property type="entry name" value="Pectin lyase-like"/>
    <property type="match status" value="1"/>
</dbReference>
<keyword evidence="2 4" id="KW-0378">Hydrolase</keyword>
<dbReference type="InterPro" id="IPR024535">
    <property type="entry name" value="RHGA/B-epi-like_pectate_lyase"/>
</dbReference>
<dbReference type="InterPro" id="IPR011050">
    <property type="entry name" value="Pectin_lyase_fold/virulence"/>
</dbReference>
<dbReference type="PANTHER" id="PTHR31339:SF9">
    <property type="entry name" value="PLASMIN AND FIBRONECTIN-BINDING PROTEIN A"/>
    <property type="match status" value="1"/>
</dbReference>
<reference evidence="6" key="1">
    <citation type="journal article" date="2021" name="PeerJ">
        <title>Extensive microbial diversity within the chicken gut microbiome revealed by metagenomics and culture.</title>
        <authorList>
            <person name="Gilroy R."/>
            <person name="Ravi A."/>
            <person name="Getino M."/>
            <person name="Pursley I."/>
            <person name="Horton D.L."/>
            <person name="Alikhan N.F."/>
            <person name="Baker D."/>
            <person name="Gharbi K."/>
            <person name="Hall N."/>
            <person name="Watson M."/>
            <person name="Adriaenssens E.M."/>
            <person name="Foster-Nyarko E."/>
            <person name="Jarju S."/>
            <person name="Secka A."/>
            <person name="Antonio M."/>
            <person name="Oren A."/>
            <person name="Chaudhuri R.R."/>
            <person name="La Ragione R."/>
            <person name="Hildebrand F."/>
            <person name="Pallen M.J."/>
        </authorList>
    </citation>
    <scope>NUCLEOTIDE SEQUENCE</scope>
    <source>
        <strain evidence="6">CHK195-6426</strain>
    </source>
</reference>
<reference evidence="6" key="2">
    <citation type="submission" date="2021-04" db="EMBL/GenBank/DDBJ databases">
        <authorList>
            <person name="Gilroy R."/>
        </authorList>
    </citation>
    <scope>NUCLEOTIDE SEQUENCE</scope>
    <source>
        <strain evidence="6">CHK195-6426</strain>
    </source>
</reference>
<dbReference type="InterPro" id="IPR000743">
    <property type="entry name" value="Glyco_hydro_28"/>
</dbReference>
<dbReference type="SMART" id="SM00710">
    <property type="entry name" value="PbH1"/>
    <property type="match status" value="6"/>
</dbReference>
<comment type="caution">
    <text evidence="6">The sequence shown here is derived from an EMBL/GenBank/DDBJ whole genome shotgun (WGS) entry which is preliminary data.</text>
</comment>
<evidence type="ECO:0000256" key="2">
    <source>
        <dbReference type="ARBA" id="ARBA00022801"/>
    </source>
</evidence>
<evidence type="ECO:0000313" key="6">
    <source>
        <dbReference type="EMBL" id="HIW80699.1"/>
    </source>
</evidence>
<evidence type="ECO:0000259" key="5">
    <source>
        <dbReference type="Pfam" id="PF12708"/>
    </source>
</evidence>
<evidence type="ECO:0000256" key="1">
    <source>
        <dbReference type="ARBA" id="ARBA00008834"/>
    </source>
</evidence>
<dbReference type="PANTHER" id="PTHR31339">
    <property type="entry name" value="PECTIN LYASE-RELATED"/>
    <property type="match status" value="1"/>
</dbReference>
<comment type="similarity">
    <text evidence="1 4">Belongs to the glycosyl hydrolase 28 family.</text>
</comment>
<dbReference type="EMBL" id="DXGH01000023">
    <property type="protein sequence ID" value="HIW80699.1"/>
    <property type="molecule type" value="Genomic_DNA"/>
</dbReference>
<dbReference type="Pfam" id="PF00295">
    <property type="entry name" value="Glyco_hydro_28"/>
    <property type="match status" value="1"/>
</dbReference>
<dbReference type="GO" id="GO:0005975">
    <property type="term" value="P:carbohydrate metabolic process"/>
    <property type="evidence" value="ECO:0007669"/>
    <property type="project" value="InterPro"/>
</dbReference>